<evidence type="ECO:0000313" key="7">
    <source>
        <dbReference type="EMBL" id="WOQ69167.1"/>
    </source>
</evidence>
<dbReference type="EMBL" id="CP137080">
    <property type="protein sequence ID" value="WOQ69167.1"/>
    <property type="molecule type" value="Genomic_DNA"/>
</dbReference>
<name>A0AAU0MH64_9MICO</name>
<keyword evidence="2" id="KW-0378">Hydrolase</keyword>
<evidence type="ECO:0000259" key="6">
    <source>
        <dbReference type="PROSITE" id="PS51194"/>
    </source>
</evidence>
<dbReference type="Proteomes" id="UP001329313">
    <property type="component" value="Chromosome"/>
</dbReference>
<dbReference type="Gene3D" id="3.40.50.300">
    <property type="entry name" value="P-loop containing nucleotide triphosphate hydrolases"/>
    <property type="match status" value="2"/>
</dbReference>
<dbReference type="GO" id="GO:0003676">
    <property type="term" value="F:nucleic acid binding"/>
    <property type="evidence" value="ECO:0007669"/>
    <property type="project" value="InterPro"/>
</dbReference>
<gene>
    <name evidence="7" type="ORF">RYJ27_10735</name>
</gene>
<dbReference type="InterPro" id="IPR014001">
    <property type="entry name" value="Helicase_ATP-bd"/>
</dbReference>
<keyword evidence="8" id="KW-1185">Reference proteome</keyword>
<accession>A0AAU0MH64</accession>
<dbReference type="KEGG" id="mliy:RYJ27_10735"/>
<dbReference type="PANTHER" id="PTHR47961:SF6">
    <property type="entry name" value="DNA-DIRECTED DNA POLYMERASE"/>
    <property type="match status" value="1"/>
</dbReference>
<dbReference type="PANTHER" id="PTHR47961">
    <property type="entry name" value="DNA POLYMERASE THETA, PUTATIVE (AFU_ORTHOLOGUE AFUA_1G05260)-RELATED"/>
    <property type="match status" value="1"/>
</dbReference>
<evidence type="ECO:0000256" key="2">
    <source>
        <dbReference type="ARBA" id="ARBA00022801"/>
    </source>
</evidence>
<feature type="domain" description="Helicase C-terminal" evidence="6">
    <location>
        <begin position="242"/>
        <end position="429"/>
    </location>
</feature>
<reference evidence="7 8" key="1">
    <citation type="submission" date="2023-10" db="EMBL/GenBank/DDBJ databases">
        <title>Y20.</title>
        <authorList>
            <person name="Zhang G."/>
            <person name="Ding Y."/>
        </authorList>
    </citation>
    <scope>NUCLEOTIDE SEQUENCE [LARGE SCALE GENOMIC DNA]</scope>
    <source>
        <strain evidence="7 8">Y20</strain>
    </source>
</reference>
<dbReference type="Gene3D" id="1.10.3380.30">
    <property type="match status" value="1"/>
</dbReference>
<keyword evidence="3 7" id="KW-0347">Helicase</keyword>
<dbReference type="Pfam" id="PF00271">
    <property type="entry name" value="Helicase_C"/>
    <property type="match status" value="1"/>
</dbReference>
<evidence type="ECO:0000256" key="3">
    <source>
        <dbReference type="ARBA" id="ARBA00022806"/>
    </source>
</evidence>
<dbReference type="InterPro" id="IPR011545">
    <property type="entry name" value="DEAD/DEAH_box_helicase_dom"/>
</dbReference>
<organism evidence="7 8">
    <name type="scientific">Microbacterium limosum</name>
    <dbReference type="NCBI Taxonomy" id="3079935"/>
    <lineage>
        <taxon>Bacteria</taxon>
        <taxon>Bacillati</taxon>
        <taxon>Actinomycetota</taxon>
        <taxon>Actinomycetes</taxon>
        <taxon>Micrococcales</taxon>
        <taxon>Microbacteriaceae</taxon>
        <taxon>Microbacterium</taxon>
    </lineage>
</organism>
<dbReference type="InterPro" id="IPR001650">
    <property type="entry name" value="Helicase_C-like"/>
</dbReference>
<keyword evidence="1" id="KW-0547">Nucleotide-binding</keyword>
<evidence type="ECO:0000259" key="5">
    <source>
        <dbReference type="PROSITE" id="PS51192"/>
    </source>
</evidence>
<dbReference type="InterPro" id="IPR050474">
    <property type="entry name" value="Hel308_SKI2-like"/>
</dbReference>
<dbReference type="InterPro" id="IPR027417">
    <property type="entry name" value="P-loop_NTPase"/>
</dbReference>
<dbReference type="SMART" id="SM00490">
    <property type="entry name" value="HELICc"/>
    <property type="match status" value="1"/>
</dbReference>
<protein>
    <submittedName>
        <fullName evidence="7">DEAD/DEAH box helicase</fullName>
    </submittedName>
</protein>
<evidence type="ECO:0000256" key="1">
    <source>
        <dbReference type="ARBA" id="ARBA00022741"/>
    </source>
</evidence>
<dbReference type="GO" id="GO:0016787">
    <property type="term" value="F:hydrolase activity"/>
    <property type="evidence" value="ECO:0007669"/>
    <property type="project" value="UniProtKB-KW"/>
</dbReference>
<dbReference type="Pfam" id="PF00270">
    <property type="entry name" value="DEAD"/>
    <property type="match status" value="1"/>
</dbReference>
<keyword evidence="4" id="KW-0067">ATP-binding</keyword>
<evidence type="ECO:0000313" key="8">
    <source>
        <dbReference type="Proteomes" id="UP001329313"/>
    </source>
</evidence>
<sequence length="982" mass="104488">MSSHDAVDVVPGPGEWTPASSLIPGPLREYLEGFDRLNPLQSRAVPLVLSTDGHVMIVSPTSSGKSLIGEIAALRSIVDEGRPAVWLLPARALAAEVAEIARRWSALGITTIELTGETNMSSEAVSRAQLWVATTEKFEALYRRASLREAIGRIGCLVVDEVHLVGDPGRGATLESLIARLRAADGGTRIVALSATVTNAGELAEWLGADLLTSAWRPTALTTRLVPYDPPAKGRREDHEVAKDDVVVPLLRRIMGGGPGAASPAAGDEPSASSAVVFCGSKAAVLRTAALVAGVPFRGIDPSVVVEACFRRGVGVHFRDAPGARRALDDFRSRRLRVLVATSGLSTGVNTPAKFVVIRDLELGMTPLEVSQAQQMFGRAGRAGYEDEGFGFLLVPRGDEAAWAAKLSDGYTARSRLATGVGDAVLAEMLIGSVIDRASVRAWFEQTLAFAQNRSGVDLDAVVDALIARGFASEVDGRLAPTEIGVLTSRLMIDVASAGDLRRALAELPLPATAGEAEELIVQTVATTARALRERPVAERVYAEHVGRLLAGWPPAVLARAEGWFGARLCMAAAQIALRDPARARESPPPGVSLAEFRRAAEDMPRYLAWVAALGYADAATWAPAVAGDLARRLTWWQLSPHPERGSGRLLWLLERMLEPQHHRERMPDLWRRARAAGFASPDGIGARPRGVDVSAEGFAEIVSSRAEIRIESLVDLQLAYRTAAPHARVTAWSATSAGHALSTARPARGPIDVAVVPRSEGRVAAEVFLYTRDGDVAYGSVTADLPEVSAAPSPLEEATTLLAGLPDRRSVLSHPRGVRRLFEGERAAVRERILPLIEPDPSLTPVATALSERHVDPAAAVRAMTANVRALLRDASRRDLRAPRAVLRSREASEAELQLTLAALLSSRGMGGGVATSEGLPLALARVDGRWVLAGPRHTPRGRIEPLAPATLPSGVGVLSAPVRAPVVAEPSFAWMAQFLP</sequence>
<dbReference type="AlphaFoldDB" id="A0AAU0MH64"/>
<dbReference type="GO" id="GO:0004386">
    <property type="term" value="F:helicase activity"/>
    <property type="evidence" value="ECO:0007669"/>
    <property type="project" value="UniProtKB-KW"/>
</dbReference>
<evidence type="ECO:0000256" key="4">
    <source>
        <dbReference type="ARBA" id="ARBA00022840"/>
    </source>
</evidence>
<dbReference type="SUPFAM" id="SSF52540">
    <property type="entry name" value="P-loop containing nucleoside triphosphate hydrolases"/>
    <property type="match status" value="2"/>
</dbReference>
<dbReference type="SMART" id="SM00487">
    <property type="entry name" value="DEXDc"/>
    <property type="match status" value="1"/>
</dbReference>
<dbReference type="PROSITE" id="PS51194">
    <property type="entry name" value="HELICASE_CTER"/>
    <property type="match status" value="1"/>
</dbReference>
<feature type="domain" description="Helicase ATP-binding" evidence="5">
    <location>
        <begin position="46"/>
        <end position="215"/>
    </location>
</feature>
<dbReference type="RefSeq" id="WP_330170298.1">
    <property type="nucleotide sequence ID" value="NZ_CP137080.1"/>
</dbReference>
<proteinExistence type="predicted"/>
<dbReference type="GO" id="GO:0005524">
    <property type="term" value="F:ATP binding"/>
    <property type="evidence" value="ECO:0007669"/>
    <property type="project" value="UniProtKB-KW"/>
</dbReference>
<dbReference type="PROSITE" id="PS51192">
    <property type="entry name" value="HELICASE_ATP_BIND_1"/>
    <property type="match status" value="1"/>
</dbReference>